<dbReference type="GO" id="GO:0007265">
    <property type="term" value="P:Ras protein signal transduction"/>
    <property type="evidence" value="ECO:0000318"/>
    <property type="project" value="GO_Central"/>
</dbReference>
<dbReference type="GO" id="GO:0003925">
    <property type="term" value="F:G protein activity"/>
    <property type="evidence" value="ECO:0007669"/>
    <property type="project" value="UniProtKB-EC"/>
</dbReference>
<evidence type="ECO:0000256" key="3">
    <source>
        <dbReference type="ARBA" id="ARBA00022475"/>
    </source>
</evidence>
<dbReference type="NCBIfam" id="TIGR00231">
    <property type="entry name" value="small_GTP"/>
    <property type="match status" value="1"/>
</dbReference>
<dbReference type="GO" id="GO:0019003">
    <property type="term" value="F:GDP binding"/>
    <property type="evidence" value="ECO:0000318"/>
    <property type="project" value="GO_Central"/>
</dbReference>
<dbReference type="PROSITE" id="PS51421">
    <property type="entry name" value="RAS"/>
    <property type="match status" value="1"/>
</dbReference>
<dbReference type="eggNOG" id="KOG0395">
    <property type="taxonomic scope" value="Eukaryota"/>
</dbReference>
<dbReference type="Proteomes" id="UP000009022">
    <property type="component" value="Unassembled WGS sequence"/>
</dbReference>
<accession>B3S851</accession>
<sequence length="207" mass="23389">MDKSSKRTASGLRVYKIVLLGEGGVGKSAVTLQFVNHSFVEHHDPTIEDAYQQQAVIDGEAGLLDILDTAGQEEFTSMREQYMRGGEGFILVYSITDRRSFEEISNYITHIERVRNCNDTPIVIVGNKSDLEHQRVVSTTDGQTLARQHNCSFWETSAALRQFIDESFHGIVRKIREKEKITAANDKSKKKSSKANAVKRLFSKHKK</sequence>
<dbReference type="GO" id="GO:0003924">
    <property type="term" value="F:GTPase activity"/>
    <property type="evidence" value="ECO:0000318"/>
    <property type="project" value="GO_Central"/>
</dbReference>
<dbReference type="InterPro" id="IPR005225">
    <property type="entry name" value="Small_GTP-bd"/>
</dbReference>
<dbReference type="PRINTS" id="PR00449">
    <property type="entry name" value="RASTRNSFRMNG"/>
</dbReference>
<dbReference type="PANTHER" id="PTHR24070">
    <property type="entry name" value="RAS, DI-RAS, AND RHEB FAMILY MEMBERS OF SMALL GTPASE SUPERFAMILY"/>
    <property type="match status" value="1"/>
</dbReference>
<dbReference type="SMART" id="SM00173">
    <property type="entry name" value="RAS"/>
    <property type="match status" value="1"/>
</dbReference>
<dbReference type="FunCoup" id="B3S851">
    <property type="interactions" value="175"/>
</dbReference>
<dbReference type="OMA" id="FRRKQRH"/>
<dbReference type="AlphaFoldDB" id="B3S851"/>
<reference evidence="9 10" key="1">
    <citation type="journal article" date="2008" name="Nature">
        <title>The Trichoplax genome and the nature of placozoans.</title>
        <authorList>
            <person name="Srivastava M."/>
            <person name="Begovic E."/>
            <person name="Chapman J."/>
            <person name="Putnam N.H."/>
            <person name="Hellsten U."/>
            <person name="Kawashima T."/>
            <person name="Kuo A."/>
            <person name="Mitros T."/>
            <person name="Salamov A."/>
            <person name="Carpenter M.L."/>
            <person name="Signorovitch A.Y."/>
            <person name="Moreno M.A."/>
            <person name="Kamm K."/>
            <person name="Grimwood J."/>
            <person name="Schmutz J."/>
            <person name="Shapiro H."/>
            <person name="Grigoriev I.V."/>
            <person name="Buss L.W."/>
            <person name="Schierwater B."/>
            <person name="Dellaporta S.L."/>
            <person name="Rokhsar D.S."/>
        </authorList>
    </citation>
    <scope>NUCLEOTIDE SEQUENCE [LARGE SCALE GENOMIC DNA]</scope>
    <source>
        <strain evidence="9 10">Grell-BS-1999</strain>
    </source>
</reference>
<dbReference type="GO" id="GO:0005516">
    <property type="term" value="F:calmodulin binding"/>
    <property type="evidence" value="ECO:0000318"/>
    <property type="project" value="GO_Central"/>
</dbReference>
<dbReference type="InterPro" id="IPR027417">
    <property type="entry name" value="P-loop_NTPase"/>
</dbReference>
<dbReference type="Pfam" id="PF00071">
    <property type="entry name" value="Ras"/>
    <property type="match status" value="1"/>
</dbReference>
<keyword evidence="5" id="KW-0378">Hydrolase</keyword>
<keyword evidence="10" id="KW-1185">Reference proteome</keyword>
<dbReference type="InterPro" id="IPR001806">
    <property type="entry name" value="Small_GTPase"/>
</dbReference>
<protein>
    <recommendedName>
        <fullName evidence="2">small monomeric GTPase</fullName>
        <ecNumber evidence="2">3.6.5.2</ecNumber>
    </recommendedName>
</protein>
<name>B3S851_TRIAD</name>
<keyword evidence="4" id="KW-0547">Nucleotide-binding</keyword>
<evidence type="ECO:0000256" key="6">
    <source>
        <dbReference type="ARBA" id="ARBA00023134"/>
    </source>
</evidence>
<dbReference type="PROSITE" id="PS51419">
    <property type="entry name" value="RAB"/>
    <property type="match status" value="1"/>
</dbReference>
<evidence type="ECO:0000256" key="8">
    <source>
        <dbReference type="SAM" id="MobiDB-lite"/>
    </source>
</evidence>
<feature type="region of interest" description="Disordered" evidence="8">
    <location>
        <begin position="182"/>
        <end position="207"/>
    </location>
</feature>
<evidence type="ECO:0000256" key="7">
    <source>
        <dbReference type="ARBA" id="ARBA00023136"/>
    </source>
</evidence>
<dbReference type="STRING" id="10228.B3S851"/>
<comment type="subcellular location">
    <subcellularLocation>
        <location evidence="1">Cell membrane</location>
    </subcellularLocation>
</comment>
<evidence type="ECO:0000256" key="4">
    <source>
        <dbReference type="ARBA" id="ARBA00022741"/>
    </source>
</evidence>
<dbReference type="RefSeq" id="XP_002116373.1">
    <property type="nucleotide sequence ID" value="XM_002116337.1"/>
</dbReference>
<keyword evidence="6" id="KW-0342">GTP-binding</keyword>
<dbReference type="SMART" id="SM00175">
    <property type="entry name" value="RAB"/>
    <property type="match status" value="1"/>
</dbReference>
<dbReference type="HOGENOM" id="CLU_041217_9_8_1"/>
<dbReference type="InterPro" id="IPR020849">
    <property type="entry name" value="Small_GTPase_Ras-type"/>
</dbReference>
<evidence type="ECO:0000256" key="1">
    <source>
        <dbReference type="ARBA" id="ARBA00004236"/>
    </source>
</evidence>
<keyword evidence="7" id="KW-0472">Membrane</keyword>
<proteinExistence type="predicted"/>
<dbReference type="EC" id="3.6.5.2" evidence="2"/>
<evidence type="ECO:0000313" key="10">
    <source>
        <dbReference type="Proteomes" id="UP000009022"/>
    </source>
</evidence>
<dbReference type="PhylomeDB" id="B3S851"/>
<dbReference type="PROSITE" id="PS51420">
    <property type="entry name" value="RHO"/>
    <property type="match status" value="1"/>
</dbReference>
<dbReference type="OrthoDB" id="5976022at2759"/>
<dbReference type="Gene3D" id="3.40.50.300">
    <property type="entry name" value="P-loop containing nucleotide triphosphate hydrolases"/>
    <property type="match status" value="1"/>
</dbReference>
<dbReference type="EMBL" id="DS985255">
    <property type="protein sequence ID" value="EDV21043.1"/>
    <property type="molecule type" value="Genomic_DNA"/>
</dbReference>
<dbReference type="SMART" id="SM00176">
    <property type="entry name" value="RAN"/>
    <property type="match status" value="1"/>
</dbReference>
<evidence type="ECO:0000256" key="5">
    <source>
        <dbReference type="ARBA" id="ARBA00022801"/>
    </source>
</evidence>
<organism evidence="9 10">
    <name type="scientific">Trichoplax adhaerens</name>
    <name type="common">Trichoplax reptans</name>
    <dbReference type="NCBI Taxonomy" id="10228"/>
    <lineage>
        <taxon>Eukaryota</taxon>
        <taxon>Metazoa</taxon>
        <taxon>Placozoa</taxon>
        <taxon>Uniplacotomia</taxon>
        <taxon>Trichoplacea</taxon>
        <taxon>Trichoplacidae</taxon>
        <taxon>Trichoplax</taxon>
    </lineage>
</organism>
<dbReference type="GeneID" id="6757586"/>
<dbReference type="KEGG" id="tad:TRIADDRAFT_30838"/>
<evidence type="ECO:0000256" key="2">
    <source>
        <dbReference type="ARBA" id="ARBA00011984"/>
    </source>
</evidence>
<dbReference type="CTD" id="6757586"/>
<dbReference type="SMART" id="SM00174">
    <property type="entry name" value="RHO"/>
    <property type="match status" value="1"/>
</dbReference>
<keyword evidence="3" id="KW-1003">Cell membrane</keyword>
<dbReference type="GO" id="GO:0005886">
    <property type="term" value="C:plasma membrane"/>
    <property type="evidence" value="ECO:0000318"/>
    <property type="project" value="GO_Central"/>
</dbReference>
<gene>
    <name evidence="9" type="ORF">TRIADDRAFT_30838</name>
</gene>
<dbReference type="InParanoid" id="B3S851"/>
<dbReference type="FunFam" id="3.40.50.300:FF:000343">
    <property type="entry name" value="Ras family gtpase"/>
    <property type="match status" value="1"/>
</dbReference>
<evidence type="ECO:0000313" key="9">
    <source>
        <dbReference type="EMBL" id="EDV21043.1"/>
    </source>
</evidence>
<dbReference type="SUPFAM" id="SSF52540">
    <property type="entry name" value="P-loop containing nucleoside triphosphate hydrolases"/>
    <property type="match status" value="1"/>
</dbReference>
<dbReference type="GO" id="GO:0005525">
    <property type="term" value="F:GTP binding"/>
    <property type="evidence" value="ECO:0000318"/>
    <property type="project" value="GO_Central"/>
</dbReference>